<dbReference type="EMBL" id="QWDN01001284">
    <property type="protein sequence ID" value="TEB40457.1"/>
    <property type="molecule type" value="Genomic_DNA"/>
</dbReference>
<protein>
    <submittedName>
        <fullName evidence="2">Peptide ABC transporter substrate-binding protein</fullName>
    </submittedName>
</protein>
<organism evidence="2 3">
    <name type="scientific">Flavobacterium circumlabens</name>
    <dbReference type="NCBI Taxonomy" id="2133765"/>
    <lineage>
        <taxon>Bacteria</taxon>
        <taxon>Pseudomonadati</taxon>
        <taxon>Bacteroidota</taxon>
        <taxon>Flavobacteriia</taxon>
        <taxon>Flavobacteriales</taxon>
        <taxon>Flavobacteriaceae</taxon>
        <taxon>Flavobacterium</taxon>
    </lineage>
</organism>
<reference evidence="2 3" key="1">
    <citation type="journal article" date="2018" name="Syst. Appl. Microbiol.">
        <title>Flavobacterium circumlabens sp. nov. and Flavobacterium cupreum sp. nov., two psychrotrophic species isolated from Antarctic environmental samples.</title>
        <authorList>
            <person name="Kralova S."/>
            <person name="Busse H.J."/>
            <person name="Svec P."/>
            <person name="Maslanova I."/>
            <person name="Stankova E."/>
            <person name="Bartak M."/>
            <person name="Sedlacek I."/>
        </authorList>
    </citation>
    <scope>NUCLEOTIDE SEQUENCE [LARGE SCALE GENOMIC DNA]</scope>
    <source>
        <strain evidence="2 3">CCM 8828</strain>
    </source>
</reference>
<feature type="non-terminal residue" evidence="2">
    <location>
        <position position="98"/>
    </location>
</feature>
<dbReference type="Proteomes" id="UP000298340">
    <property type="component" value="Unassembled WGS sequence"/>
</dbReference>
<name>A0A4Y7U1Z6_9FLAO</name>
<dbReference type="InterPro" id="IPR000914">
    <property type="entry name" value="SBP_5_dom"/>
</dbReference>
<accession>A0A4Y7U1Z6</accession>
<dbReference type="SUPFAM" id="SSF53850">
    <property type="entry name" value="Periplasmic binding protein-like II"/>
    <property type="match status" value="1"/>
</dbReference>
<proteinExistence type="predicted"/>
<dbReference type="Gene3D" id="3.40.190.10">
    <property type="entry name" value="Periplasmic binding protein-like II"/>
    <property type="match status" value="1"/>
</dbReference>
<dbReference type="AlphaFoldDB" id="A0A4Y7U1Z6"/>
<feature type="domain" description="Solute-binding protein family 5" evidence="1">
    <location>
        <begin position="2"/>
        <end position="96"/>
    </location>
</feature>
<dbReference type="Gene3D" id="3.10.105.10">
    <property type="entry name" value="Dipeptide-binding Protein, Domain 3"/>
    <property type="match status" value="1"/>
</dbReference>
<sequence length="98" mass="11118">HVSLKGINYRVIKDEQTALNLYNNDKVDTTELSSQNVESNKDKEGFDTNLESATYYIQINTQTNKDLQNKDLRAALAQAIDKKSYVEHNLNDGSKPID</sequence>
<evidence type="ECO:0000313" key="2">
    <source>
        <dbReference type="EMBL" id="TEB40457.1"/>
    </source>
</evidence>
<gene>
    <name evidence="2" type="ORF">D0809_30510</name>
</gene>
<feature type="non-terminal residue" evidence="2">
    <location>
        <position position="1"/>
    </location>
</feature>
<comment type="caution">
    <text evidence="2">The sequence shown here is derived from an EMBL/GenBank/DDBJ whole genome shotgun (WGS) entry which is preliminary data.</text>
</comment>
<evidence type="ECO:0000313" key="3">
    <source>
        <dbReference type="Proteomes" id="UP000298340"/>
    </source>
</evidence>
<dbReference type="Pfam" id="PF00496">
    <property type="entry name" value="SBP_bac_5"/>
    <property type="match status" value="1"/>
</dbReference>
<evidence type="ECO:0000259" key="1">
    <source>
        <dbReference type="Pfam" id="PF00496"/>
    </source>
</evidence>